<feature type="region of interest" description="Disordered" evidence="1">
    <location>
        <begin position="534"/>
        <end position="559"/>
    </location>
</feature>
<feature type="domain" description="ARC105/Med15 mediator subunit central" evidence="2">
    <location>
        <begin position="491"/>
        <end position="587"/>
    </location>
</feature>
<proteinExistence type="predicted"/>
<reference evidence="4 5" key="1">
    <citation type="journal article" date="2016" name="Genome Biol. Evol.">
        <title>Gene Family Evolution Reflects Adaptation to Soil Environmental Stressors in the Genome of the Collembolan Orchesella cincta.</title>
        <authorList>
            <person name="Faddeeva-Vakhrusheva A."/>
            <person name="Derks M.F."/>
            <person name="Anvar S.Y."/>
            <person name="Agamennone V."/>
            <person name="Suring W."/>
            <person name="Smit S."/>
            <person name="van Straalen N.M."/>
            <person name="Roelofs D."/>
        </authorList>
    </citation>
    <scope>NUCLEOTIDE SEQUENCE [LARGE SCALE GENOMIC DNA]</scope>
    <source>
        <tissue evidence="4">Mixed pool</tissue>
    </source>
</reference>
<dbReference type="OMA" id="GPVPNQM"/>
<dbReference type="Pfam" id="PF21538">
    <property type="entry name" value="Med15_M"/>
    <property type="match status" value="1"/>
</dbReference>
<dbReference type="CDD" id="cd11605">
    <property type="entry name" value="RWD_DRWD_ELF-like"/>
    <property type="match status" value="1"/>
</dbReference>
<evidence type="ECO:0000313" key="5">
    <source>
        <dbReference type="Proteomes" id="UP000094527"/>
    </source>
</evidence>
<protein>
    <submittedName>
        <fullName evidence="4">Mediator of RNA polymerase II transcription subunit 15</fullName>
    </submittedName>
</protein>
<feature type="compositionally biased region" description="Low complexity" evidence="1">
    <location>
        <begin position="43"/>
        <end position="52"/>
    </location>
</feature>
<dbReference type="InterPro" id="IPR048385">
    <property type="entry name" value="Med15_central"/>
</dbReference>
<dbReference type="Proteomes" id="UP000094527">
    <property type="component" value="Unassembled WGS sequence"/>
</dbReference>
<sequence>MFTYYLSTTAEKVAEQWLTEEYMSLVTRIIMHIKDKGSKKHGVMGQPNQQQGPGPGGQMGVPMSGGQTNMGMMNQMNPMTSMSQMGVNVMGQPGMVHQMQQSQLVQQMQPGINQAGQMMGGMNQQQSNQQSQQQHQISQQGQNQMMGQGQMTLGLNQGQIQMQQIQNAQMGNPQMQQQLQMQNVQMQQALMQGNSNQIMMTGGQQQVMMQGNQPQQTMIGGGQPQMMMQGNQPQQQGMMQATSQGQQGVMSGGQQQQSMMQGGPQQQQQQQQQSQGMMSGPPQQSQPGNPQQQQMMQVRGIPNPQMVGNRLMNPNAPNVSNTLTALAHAQQQRKAQQQRPMVSNVDNVPVNVQFSGVPGGAQMQQRPVGSFVPSNSSQGMPSPSPGGINVSGYGFILLLTRNTFVLRSLFYGVLVIWLLRQCLRPQPPPQSTFVNSPGSQNIMHRPPGPGVNVNSLSPFPNSMINVPSPNTNLNTPMPMAPTPSPRNAEEQAYMEKSSKMKKLLEILTNPNQRVSMEILLKCEAALKKMERSQLDPGGVLGPASVSAPTPQPKDQTSPFQQIQDSILLSLKSGASSHTFLRTFRQSVEALTGQPFATPPDPVEQEPEFLYYPDMELSVDIPSVLRRELKIVDNRFKVKVIKNPRSSLSLVIHVSLTESRLPRVPPLKIFIPPDYPDESPSVLDLRSEYGFLNSVARTLKSRLLYLPQRFTVLELLGCWEMSVRQVCNPNYKSTAASRKKLSNSLALAFL</sequence>
<evidence type="ECO:0000256" key="1">
    <source>
        <dbReference type="SAM" id="MobiDB-lite"/>
    </source>
</evidence>
<feature type="compositionally biased region" description="Polar residues" evidence="1">
    <location>
        <begin position="546"/>
        <end position="559"/>
    </location>
</feature>
<dbReference type="InterPro" id="IPR048386">
    <property type="entry name" value="Med15_C"/>
</dbReference>
<dbReference type="EMBL" id="LJIJ01000413">
    <property type="protein sequence ID" value="ODM97757.1"/>
    <property type="molecule type" value="Genomic_DNA"/>
</dbReference>
<dbReference type="AlphaFoldDB" id="A0A1D2MXJ1"/>
<feature type="region of interest" description="Disordered" evidence="1">
    <location>
        <begin position="212"/>
        <end position="296"/>
    </location>
</feature>
<name>A0A1D2MXJ1_ORCCI</name>
<organism evidence="4 5">
    <name type="scientific">Orchesella cincta</name>
    <name type="common">Springtail</name>
    <name type="synonym">Podura cincta</name>
    <dbReference type="NCBI Taxonomy" id="48709"/>
    <lineage>
        <taxon>Eukaryota</taxon>
        <taxon>Metazoa</taxon>
        <taxon>Ecdysozoa</taxon>
        <taxon>Arthropoda</taxon>
        <taxon>Hexapoda</taxon>
        <taxon>Collembola</taxon>
        <taxon>Entomobryomorpha</taxon>
        <taxon>Entomobryoidea</taxon>
        <taxon>Orchesellidae</taxon>
        <taxon>Orchesellinae</taxon>
        <taxon>Orchesella</taxon>
    </lineage>
</organism>
<feature type="region of interest" description="Disordered" evidence="1">
    <location>
        <begin position="118"/>
        <end position="145"/>
    </location>
</feature>
<feature type="non-terminal residue" evidence="4">
    <location>
        <position position="749"/>
    </location>
</feature>
<dbReference type="STRING" id="48709.A0A1D2MXJ1"/>
<comment type="caution">
    <text evidence="4">The sequence shown here is derived from an EMBL/GenBank/DDBJ whole genome shotgun (WGS) entry which is preliminary data.</text>
</comment>
<gene>
    <name evidence="4" type="ORF">Ocin01_08921</name>
</gene>
<evidence type="ECO:0000259" key="3">
    <source>
        <dbReference type="Pfam" id="PF21539"/>
    </source>
</evidence>
<accession>A0A1D2MXJ1</accession>
<dbReference type="OrthoDB" id="10055322at2759"/>
<dbReference type="Pfam" id="PF21539">
    <property type="entry name" value="Med15_C"/>
    <property type="match status" value="1"/>
</dbReference>
<feature type="domain" description="ARC105/Med15 mediator subunit C-terminal" evidence="3">
    <location>
        <begin position="620"/>
        <end position="724"/>
    </location>
</feature>
<evidence type="ECO:0000259" key="2">
    <source>
        <dbReference type="Pfam" id="PF21538"/>
    </source>
</evidence>
<evidence type="ECO:0000313" key="4">
    <source>
        <dbReference type="EMBL" id="ODM97757.1"/>
    </source>
</evidence>
<feature type="region of interest" description="Disordered" evidence="1">
    <location>
        <begin position="38"/>
        <end position="60"/>
    </location>
</feature>
<keyword evidence="5" id="KW-1185">Reference proteome</keyword>